<feature type="domain" description="Major facilitator superfamily (MFS) profile" evidence="9">
    <location>
        <begin position="33"/>
        <end position="474"/>
    </location>
</feature>
<comment type="subcellular location">
    <subcellularLocation>
        <location evidence="1">Cell membrane</location>
        <topology evidence="1">Multi-pass membrane protein</topology>
    </subcellularLocation>
</comment>
<dbReference type="InterPro" id="IPR036259">
    <property type="entry name" value="MFS_trans_sf"/>
</dbReference>
<dbReference type="PANTHER" id="PTHR42718:SF46">
    <property type="entry name" value="BLR6921 PROTEIN"/>
    <property type="match status" value="1"/>
</dbReference>
<dbReference type="Proteomes" id="UP000315677">
    <property type="component" value="Unassembled WGS sequence"/>
</dbReference>
<dbReference type="InterPro" id="IPR011701">
    <property type="entry name" value="MFS"/>
</dbReference>
<gene>
    <name evidence="10" type="ORF">FB558_6059</name>
</gene>
<dbReference type="SUPFAM" id="SSF103473">
    <property type="entry name" value="MFS general substrate transporter"/>
    <property type="match status" value="1"/>
</dbReference>
<feature type="transmembrane region" description="Helical" evidence="8">
    <location>
        <begin position="421"/>
        <end position="441"/>
    </location>
</feature>
<feature type="transmembrane region" description="Helical" evidence="8">
    <location>
        <begin position="157"/>
        <end position="182"/>
    </location>
</feature>
<evidence type="ECO:0000313" key="11">
    <source>
        <dbReference type="Proteomes" id="UP000315677"/>
    </source>
</evidence>
<evidence type="ECO:0000256" key="7">
    <source>
        <dbReference type="SAM" id="MobiDB-lite"/>
    </source>
</evidence>
<name>A0A543D982_9PSEU</name>
<dbReference type="Gene3D" id="1.20.1720.10">
    <property type="entry name" value="Multidrug resistance protein D"/>
    <property type="match status" value="1"/>
</dbReference>
<dbReference type="PRINTS" id="PR01035">
    <property type="entry name" value="TCRTETA"/>
</dbReference>
<sequence>MRRSAADDHIPDDHVPTAVPPAGDEPDPRRWIVFAVVGVAFLMIALDQTSVATALSTLQEDLGADLAWTGWTITIYSVGQILALPLAGRLSDQFGARRLFLGAIAVFTVVSLLCGLSANLGQLVVCRFLEGLAGGALLPSATAIVAAQFGRDRDRAIALFSSVFPIGAILGPLLGGVLLTVFSWRAIFLVNLPVGIALLLLGSLLIRELPRSRPGPVDIGGIALMLVLLVAAMVAITGIGSVTSGWAGLLAVAVPAVVSAVAAALFLRHITHHPHPVVPLQLLAGRHLGAINLANVLFGSAAIGFSALVPHYAQVRYGIVPIAAGALLTARAIGMISTSWIAVALLRRLGHRPLLIVGMGTVATGLALTALPPIGMSAEAWLFISAAVMGLGMGVAAPATNNAGMHLVPDQASAASGLRTMFRQTGAILAVSVTTAVTSASADPGTANAIAFAALAAVTVVALVVAARVPNHRGRW</sequence>
<dbReference type="CDD" id="cd17321">
    <property type="entry name" value="MFS_MMR_MDR_like"/>
    <property type="match status" value="1"/>
</dbReference>
<comment type="caution">
    <text evidence="10">The sequence shown here is derived from an EMBL/GenBank/DDBJ whole genome shotgun (WGS) entry which is preliminary data.</text>
</comment>
<accession>A0A543D982</accession>
<reference evidence="10 11" key="1">
    <citation type="submission" date="2019-06" db="EMBL/GenBank/DDBJ databases">
        <title>Sequencing the genomes of 1000 actinobacteria strains.</title>
        <authorList>
            <person name="Klenk H.-P."/>
        </authorList>
    </citation>
    <scope>NUCLEOTIDE SEQUENCE [LARGE SCALE GENOMIC DNA]</scope>
    <source>
        <strain evidence="10 11">DSM 45301</strain>
    </source>
</reference>
<dbReference type="InterPro" id="IPR001958">
    <property type="entry name" value="Tet-R_TetA/multi-R_MdtG-like"/>
</dbReference>
<keyword evidence="5 8" id="KW-1133">Transmembrane helix</keyword>
<dbReference type="GO" id="GO:0005886">
    <property type="term" value="C:plasma membrane"/>
    <property type="evidence" value="ECO:0007669"/>
    <property type="project" value="UniProtKB-SubCell"/>
</dbReference>
<feature type="region of interest" description="Disordered" evidence="7">
    <location>
        <begin position="1"/>
        <end position="23"/>
    </location>
</feature>
<feature type="transmembrane region" description="Helical" evidence="8">
    <location>
        <begin position="31"/>
        <end position="46"/>
    </location>
</feature>
<evidence type="ECO:0000259" key="9">
    <source>
        <dbReference type="PROSITE" id="PS50850"/>
    </source>
</evidence>
<feature type="transmembrane region" description="Helical" evidence="8">
    <location>
        <begin position="288"/>
        <end position="313"/>
    </location>
</feature>
<feature type="transmembrane region" description="Helical" evidence="8">
    <location>
        <begin position="66"/>
        <end position="87"/>
    </location>
</feature>
<evidence type="ECO:0000256" key="8">
    <source>
        <dbReference type="SAM" id="Phobius"/>
    </source>
</evidence>
<feature type="transmembrane region" description="Helical" evidence="8">
    <location>
        <begin position="353"/>
        <end position="374"/>
    </location>
</feature>
<evidence type="ECO:0000256" key="4">
    <source>
        <dbReference type="ARBA" id="ARBA00022692"/>
    </source>
</evidence>
<dbReference type="EMBL" id="VFPA01000004">
    <property type="protein sequence ID" value="TQM05838.1"/>
    <property type="molecule type" value="Genomic_DNA"/>
</dbReference>
<dbReference type="RefSeq" id="WP_246106856.1">
    <property type="nucleotide sequence ID" value="NZ_VFPA01000004.1"/>
</dbReference>
<dbReference type="InterPro" id="IPR020846">
    <property type="entry name" value="MFS_dom"/>
</dbReference>
<evidence type="ECO:0000256" key="6">
    <source>
        <dbReference type="ARBA" id="ARBA00023136"/>
    </source>
</evidence>
<keyword evidence="4 8" id="KW-0812">Transmembrane</keyword>
<feature type="transmembrane region" description="Helical" evidence="8">
    <location>
        <begin position="447"/>
        <end position="467"/>
    </location>
</feature>
<feature type="transmembrane region" description="Helical" evidence="8">
    <location>
        <begin position="246"/>
        <end position="267"/>
    </location>
</feature>
<evidence type="ECO:0000256" key="5">
    <source>
        <dbReference type="ARBA" id="ARBA00022989"/>
    </source>
</evidence>
<dbReference type="Gene3D" id="1.20.1250.20">
    <property type="entry name" value="MFS general substrate transporter like domains"/>
    <property type="match status" value="1"/>
</dbReference>
<dbReference type="GO" id="GO:0022857">
    <property type="term" value="F:transmembrane transporter activity"/>
    <property type="evidence" value="ECO:0007669"/>
    <property type="project" value="InterPro"/>
</dbReference>
<keyword evidence="6 8" id="KW-0472">Membrane</keyword>
<dbReference type="PROSITE" id="PS50850">
    <property type="entry name" value="MFS"/>
    <property type="match status" value="1"/>
</dbReference>
<protein>
    <submittedName>
        <fullName evidence="10">EmrB/QacA subfamily drug resistance transporter</fullName>
    </submittedName>
</protein>
<feature type="transmembrane region" description="Helical" evidence="8">
    <location>
        <begin position="319"/>
        <end position="346"/>
    </location>
</feature>
<feature type="compositionally biased region" description="Basic and acidic residues" evidence="7">
    <location>
        <begin position="1"/>
        <end position="15"/>
    </location>
</feature>
<evidence type="ECO:0000313" key="10">
    <source>
        <dbReference type="EMBL" id="TQM05838.1"/>
    </source>
</evidence>
<evidence type="ECO:0000256" key="2">
    <source>
        <dbReference type="ARBA" id="ARBA00022448"/>
    </source>
</evidence>
<feature type="transmembrane region" description="Helical" evidence="8">
    <location>
        <begin position="99"/>
        <end position="120"/>
    </location>
</feature>
<evidence type="ECO:0000256" key="3">
    <source>
        <dbReference type="ARBA" id="ARBA00022475"/>
    </source>
</evidence>
<proteinExistence type="predicted"/>
<organism evidence="10 11">
    <name type="scientific">Pseudonocardia kunmingensis</name>
    <dbReference type="NCBI Taxonomy" id="630975"/>
    <lineage>
        <taxon>Bacteria</taxon>
        <taxon>Bacillati</taxon>
        <taxon>Actinomycetota</taxon>
        <taxon>Actinomycetes</taxon>
        <taxon>Pseudonocardiales</taxon>
        <taxon>Pseudonocardiaceae</taxon>
        <taxon>Pseudonocardia</taxon>
    </lineage>
</organism>
<dbReference type="AlphaFoldDB" id="A0A543D982"/>
<keyword evidence="2" id="KW-0813">Transport</keyword>
<keyword evidence="3" id="KW-1003">Cell membrane</keyword>
<evidence type="ECO:0000256" key="1">
    <source>
        <dbReference type="ARBA" id="ARBA00004651"/>
    </source>
</evidence>
<feature type="transmembrane region" description="Helical" evidence="8">
    <location>
        <begin position="188"/>
        <end position="207"/>
    </location>
</feature>
<feature type="transmembrane region" description="Helical" evidence="8">
    <location>
        <begin position="219"/>
        <end position="240"/>
    </location>
</feature>
<feature type="transmembrane region" description="Helical" evidence="8">
    <location>
        <begin position="380"/>
        <end position="400"/>
    </location>
</feature>
<keyword evidence="11" id="KW-1185">Reference proteome</keyword>
<dbReference type="Pfam" id="PF07690">
    <property type="entry name" value="MFS_1"/>
    <property type="match status" value="1"/>
</dbReference>
<dbReference type="PANTHER" id="PTHR42718">
    <property type="entry name" value="MAJOR FACILITATOR SUPERFAMILY MULTIDRUG TRANSPORTER MFSC"/>
    <property type="match status" value="1"/>
</dbReference>
<feature type="transmembrane region" description="Helical" evidence="8">
    <location>
        <begin position="132"/>
        <end position="150"/>
    </location>
</feature>